<dbReference type="InterPro" id="IPR038071">
    <property type="entry name" value="UROD/MetE-like_sf"/>
</dbReference>
<dbReference type="EMBL" id="LHXW01000011">
    <property type="protein sequence ID" value="KXB00176.1"/>
    <property type="molecule type" value="Genomic_DNA"/>
</dbReference>
<evidence type="ECO:0000313" key="1">
    <source>
        <dbReference type="EMBL" id="KXB00176.1"/>
    </source>
</evidence>
<dbReference type="AlphaFoldDB" id="A0A133V1A4"/>
<dbReference type="SUPFAM" id="SSF51726">
    <property type="entry name" value="UROD/MetE-like"/>
    <property type="match status" value="1"/>
</dbReference>
<comment type="caution">
    <text evidence="1">The sequence shown here is derived from an EMBL/GenBank/DDBJ whole genome shotgun (WGS) entry which is preliminary data.</text>
</comment>
<proteinExistence type="predicted"/>
<dbReference type="Gene3D" id="3.20.20.210">
    <property type="match status" value="1"/>
</dbReference>
<reference evidence="1 2" key="1">
    <citation type="journal article" date="2016" name="Sci. Rep.">
        <title>Metabolic traits of an uncultured archaeal lineage -MSBL1- from brine pools of the Red Sea.</title>
        <authorList>
            <person name="Mwirichia R."/>
            <person name="Alam I."/>
            <person name="Rashid M."/>
            <person name="Vinu M."/>
            <person name="Ba-Alawi W."/>
            <person name="Anthony Kamau A."/>
            <person name="Kamanda Ngugi D."/>
            <person name="Goker M."/>
            <person name="Klenk H.P."/>
            <person name="Bajic V."/>
            <person name="Stingl U."/>
        </authorList>
    </citation>
    <scope>NUCLEOTIDE SEQUENCE [LARGE SCALE GENOMIC DNA]</scope>
    <source>
        <strain evidence="1">SCGC-AAA261C02</strain>
    </source>
</reference>
<evidence type="ECO:0000313" key="2">
    <source>
        <dbReference type="Proteomes" id="UP000070520"/>
    </source>
</evidence>
<protein>
    <recommendedName>
        <fullName evidence="3">Cobalamin-independent methionine synthase MetE C-terminal/archaeal domain-containing protein</fullName>
    </recommendedName>
</protein>
<organism evidence="1 2">
    <name type="scientific">candidate division MSBL1 archaeon SCGC-AAA261C02</name>
    <dbReference type="NCBI Taxonomy" id="1698272"/>
    <lineage>
        <taxon>Archaea</taxon>
        <taxon>Methanobacteriati</taxon>
        <taxon>Methanobacteriota</taxon>
        <taxon>candidate division MSBL1</taxon>
    </lineage>
</organism>
<name>A0A133V1A4_9EURY</name>
<dbReference type="Proteomes" id="UP000070520">
    <property type="component" value="Unassembled WGS sequence"/>
</dbReference>
<accession>A0A133V1A4</accession>
<keyword evidence="2" id="KW-1185">Reference proteome</keyword>
<evidence type="ECO:0008006" key="3">
    <source>
        <dbReference type="Google" id="ProtNLM"/>
    </source>
</evidence>
<gene>
    <name evidence="1" type="ORF">AKJ42_01540</name>
</gene>
<sequence>MPKYDDVGSLPLPEKVNRGEFERGLLNFEDWALKICRESMELKIGRGVEVPCYPQLRDMINQFLEPLKDPKLTEEPYLIRKGEANLPELLALRESSTKLPQLKMCVTGPLELTSAEFESKIHGDILLNLARSLKRFIKNAESMRRVDVGVVSIDEPSLGMNPQLVFDDETLIQAWDIVGDTKMDVQVHLHSALFNETACKSSGVDIIDIGTAGRPENLGLIDPELIDSYEKGVRIGVSRTDALSMAAEFNERNNVNVWESGVDWQILLDQIDPPARIAERIEKAYERFGELVKYFGPDCGVGGVIPRDFAAKILENTKSGINLFRKQS</sequence>